<dbReference type="EMBL" id="JADLQN010000001">
    <property type="protein sequence ID" value="MBF6353634.1"/>
    <property type="molecule type" value="Genomic_DNA"/>
</dbReference>
<gene>
    <name evidence="1" type="ORF">IU449_03555</name>
</gene>
<evidence type="ECO:0000313" key="1">
    <source>
        <dbReference type="EMBL" id="MBF6353634.1"/>
    </source>
</evidence>
<sequence length="87" mass="9187">MELGTGRGRLVVGVAEAIVEVATAESPGAESDPHPTSALTNAAETMIAAVVERVLFAMTISPLTMNVIMPAVDWPGRTRVTHRPLHL</sequence>
<name>A0ABS0D583_9NOCA</name>
<reference evidence="1 2" key="1">
    <citation type="submission" date="2020-10" db="EMBL/GenBank/DDBJ databases">
        <title>Identification of Nocardia species via Next-generation sequencing and recognition of intraspecies genetic diversity.</title>
        <authorList>
            <person name="Li P."/>
            <person name="Li P."/>
            <person name="Lu B."/>
        </authorList>
    </citation>
    <scope>NUCLEOTIDE SEQUENCE [LARGE SCALE GENOMIC DNA]</scope>
    <source>
        <strain evidence="1 2">BJ06-0143</strain>
    </source>
</reference>
<comment type="caution">
    <text evidence="1">The sequence shown here is derived from an EMBL/GenBank/DDBJ whole genome shotgun (WGS) entry which is preliminary data.</text>
</comment>
<keyword evidence="2" id="KW-1185">Reference proteome</keyword>
<dbReference type="RefSeq" id="WP_195000515.1">
    <property type="nucleotide sequence ID" value="NZ_JADLQN010000001.1"/>
</dbReference>
<evidence type="ECO:0000313" key="2">
    <source>
        <dbReference type="Proteomes" id="UP000707731"/>
    </source>
</evidence>
<protein>
    <submittedName>
        <fullName evidence="1">Uncharacterized protein</fullName>
    </submittedName>
</protein>
<accession>A0ABS0D583</accession>
<organism evidence="1 2">
    <name type="scientific">Nocardia higoensis</name>
    <dbReference type="NCBI Taxonomy" id="228599"/>
    <lineage>
        <taxon>Bacteria</taxon>
        <taxon>Bacillati</taxon>
        <taxon>Actinomycetota</taxon>
        <taxon>Actinomycetes</taxon>
        <taxon>Mycobacteriales</taxon>
        <taxon>Nocardiaceae</taxon>
        <taxon>Nocardia</taxon>
    </lineage>
</organism>
<dbReference type="Proteomes" id="UP000707731">
    <property type="component" value="Unassembled WGS sequence"/>
</dbReference>
<proteinExistence type="predicted"/>